<dbReference type="OrthoDB" id="6126023at2759"/>
<sequence>MFVTTRAAKRALTCIQENSCVTITASSGVGKTATLRHVALQMAADGYDVLPVIDPSDIIKFYNPNRKTLFVFDNLCGNYSLNQTDITNWEPVLEHINRLFSNKQSKIIVACRLQVYQDEKFGCLSLFKSCVCNLLSDSMRLSTTEKKSIANLYLPNKASEVSDYYDLYDCFPLLCKLYKENSSLSITDFFKKPFLVYEAEIDKLLKKEYFSKYCALALCVMFNNNLKDEMFTEELDKETIIMIEETCDACKLDRGTSRLVIQDELNTFVHTFLKKEKNTYRTIHDSIFDFLVFYFGNKIIRCLIKNAHSGLIKERFLLEKQENMNEFILIVPPNFHQIYIERMIDDWSKGEIREVFCNINMKIPRFRERFMCYINKLDTSYQRQLAHTCDVHFNDTVLIQLCFHDDVPLIS</sequence>
<feature type="domain" description="Novel STAND NTPase 3" evidence="1">
    <location>
        <begin position="2"/>
        <end position="154"/>
    </location>
</feature>
<organism evidence="2 3">
    <name type="scientific">Mytilus galloprovincialis</name>
    <name type="common">Mediterranean mussel</name>
    <dbReference type="NCBI Taxonomy" id="29158"/>
    <lineage>
        <taxon>Eukaryota</taxon>
        <taxon>Metazoa</taxon>
        <taxon>Spiralia</taxon>
        <taxon>Lophotrochozoa</taxon>
        <taxon>Mollusca</taxon>
        <taxon>Bivalvia</taxon>
        <taxon>Autobranchia</taxon>
        <taxon>Pteriomorphia</taxon>
        <taxon>Mytilida</taxon>
        <taxon>Mytiloidea</taxon>
        <taxon>Mytilidae</taxon>
        <taxon>Mytilinae</taxon>
        <taxon>Mytilus</taxon>
    </lineage>
</organism>
<dbReference type="InterPro" id="IPR049050">
    <property type="entry name" value="nSTAND3"/>
</dbReference>
<gene>
    <name evidence="2" type="ORF">MGAL_10B024664</name>
</gene>
<keyword evidence="3" id="KW-1185">Reference proteome</keyword>
<dbReference type="Proteomes" id="UP000596742">
    <property type="component" value="Unassembled WGS sequence"/>
</dbReference>
<accession>A0A8B6CLM5</accession>
<dbReference type="InterPro" id="IPR027417">
    <property type="entry name" value="P-loop_NTPase"/>
</dbReference>
<dbReference type="EMBL" id="UYJE01001870">
    <property type="protein sequence ID" value="VDI05949.1"/>
    <property type="molecule type" value="Genomic_DNA"/>
</dbReference>
<dbReference type="Pfam" id="PF20720">
    <property type="entry name" value="nSTAND3"/>
    <property type="match status" value="1"/>
</dbReference>
<dbReference type="AlphaFoldDB" id="A0A8B6CLM5"/>
<evidence type="ECO:0000313" key="3">
    <source>
        <dbReference type="Proteomes" id="UP000596742"/>
    </source>
</evidence>
<proteinExistence type="predicted"/>
<evidence type="ECO:0000259" key="1">
    <source>
        <dbReference type="Pfam" id="PF20720"/>
    </source>
</evidence>
<name>A0A8B6CLM5_MYTGA</name>
<protein>
    <recommendedName>
        <fullName evidence="1">Novel STAND NTPase 3 domain-containing protein</fullName>
    </recommendedName>
</protein>
<reference evidence="2" key="1">
    <citation type="submission" date="2018-11" db="EMBL/GenBank/DDBJ databases">
        <authorList>
            <person name="Alioto T."/>
            <person name="Alioto T."/>
        </authorList>
    </citation>
    <scope>NUCLEOTIDE SEQUENCE</scope>
</reference>
<dbReference type="SUPFAM" id="SSF52540">
    <property type="entry name" value="P-loop containing nucleoside triphosphate hydrolases"/>
    <property type="match status" value="1"/>
</dbReference>
<comment type="caution">
    <text evidence="2">The sequence shown here is derived from an EMBL/GenBank/DDBJ whole genome shotgun (WGS) entry which is preliminary data.</text>
</comment>
<evidence type="ECO:0000313" key="2">
    <source>
        <dbReference type="EMBL" id="VDI05949.1"/>
    </source>
</evidence>
<dbReference type="CDD" id="cd01983">
    <property type="entry name" value="SIMIBI"/>
    <property type="match status" value="1"/>
</dbReference>